<dbReference type="InterPro" id="IPR016095">
    <property type="entry name" value="Ribosomal_uL1_3-a/b-sand"/>
</dbReference>
<keyword evidence="3" id="KW-1185">Reference proteome</keyword>
<evidence type="ECO:0000313" key="2">
    <source>
        <dbReference type="EMBL" id="ELR16405.1"/>
    </source>
</evidence>
<dbReference type="GeneID" id="14917082"/>
<dbReference type="Gene3D" id="1.20.1280.50">
    <property type="match status" value="1"/>
</dbReference>
<dbReference type="OMA" id="HCEQAGA"/>
<dbReference type="Proteomes" id="UP000011083">
    <property type="component" value="Unassembled WGS sequence"/>
</dbReference>
<name>L8GTR0_ACACF</name>
<evidence type="ECO:0000259" key="1">
    <source>
        <dbReference type="PROSITE" id="PS50181"/>
    </source>
</evidence>
<dbReference type="KEGG" id="acan:ACA1_352480"/>
<dbReference type="Gene3D" id="3.40.50.790">
    <property type="match status" value="1"/>
</dbReference>
<accession>L8GTR0</accession>
<dbReference type="AlphaFoldDB" id="L8GTR0"/>
<dbReference type="STRING" id="1257118.L8GTR0"/>
<reference evidence="2 3" key="1">
    <citation type="journal article" date="2013" name="Genome Biol.">
        <title>Genome of Acanthamoeba castellanii highlights extensive lateral gene transfer and early evolution of tyrosine kinase signaling.</title>
        <authorList>
            <person name="Clarke M."/>
            <person name="Lohan A.J."/>
            <person name="Liu B."/>
            <person name="Lagkouvardos I."/>
            <person name="Roy S."/>
            <person name="Zafar N."/>
            <person name="Bertelli C."/>
            <person name="Schilde C."/>
            <person name="Kianianmomeni A."/>
            <person name="Burglin T.R."/>
            <person name="Frech C."/>
            <person name="Turcotte B."/>
            <person name="Kopec K.O."/>
            <person name="Synnott J.M."/>
            <person name="Choo C."/>
            <person name="Paponov I."/>
            <person name="Finkler A."/>
            <person name="Soon Heng Tan C."/>
            <person name="Hutchins A.P."/>
            <person name="Weinmeier T."/>
            <person name="Rattei T."/>
            <person name="Chu J.S."/>
            <person name="Gimenez G."/>
            <person name="Irimia M."/>
            <person name="Rigden D.J."/>
            <person name="Fitzpatrick D.A."/>
            <person name="Lorenzo-Morales J."/>
            <person name="Bateman A."/>
            <person name="Chiu C.H."/>
            <person name="Tang P."/>
            <person name="Hegemann P."/>
            <person name="Fromm H."/>
            <person name="Raoult D."/>
            <person name="Greub G."/>
            <person name="Miranda-Saavedra D."/>
            <person name="Chen N."/>
            <person name="Nash P."/>
            <person name="Ginger M.L."/>
            <person name="Horn M."/>
            <person name="Schaap P."/>
            <person name="Caler L."/>
            <person name="Loftus B."/>
        </authorList>
    </citation>
    <scope>NUCLEOTIDE SEQUENCE [LARGE SCALE GENOMIC DNA]</scope>
    <source>
        <strain evidence="2 3">Neff</strain>
    </source>
</reference>
<dbReference type="OrthoDB" id="14163at2759"/>
<dbReference type="RefSeq" id="XP_004338418.1">
    <property type="nucleotide sequence ID" value="XM_004338370.1"/>
</dbReference>
<protein>
    <submittedName>
        <fullName evidence="2">L1P family protein</fullName>
    </submittedName>
</protein>
<dbReference type="InterPro" id="IPR001810">
    <property type="entry name" value="F-box_dom"/>
</dbReference>
<gene>
    <name evidence="2" type="ORF">ACA1_352480</name>
</gene>
<dbReference type="SMART" id="SM00256">
    <property type="entry name" value="FBOX"/>
    <property type="match status" value="1"/>
</dbReference>
<dbReference type="EMBL" id="KB007999">
    <property type="protein sequence ID" value="ELR16405.1"/>
    <property type="molecule type" value="Genomic_DNA"/>
</dbReference>
<dbReference type="InterPro" id="IPR028364">
    <property type="entry name" value="Ribosomal_uL1/biogenesis"/>
</dbReference>
<dbReference type="Pfam" id="PF12937">
    <property type="entry name" value="F-box-like"/>
    <property type="match status" value="1"/>
</dbReference>
<organism evidence="2 3">
    <name type="scientific">Acanthamoeba castellanii (strain ATCC 30010 / Neff)</name>
    <dbReference type="NCBI Taxonomy" id="1257118"/>
    <lineage>
        <taxon>Eukaryota</taxon>
        <taxon>Amoebozoa</taxon>
        <taxon>Discosea</taxon>
        <taxon>Longamoebia</taxon>
        <taxon>Centramoebida</taxon>
        <taxon>Acanthamoebidae</taxon>
        <taxon>Acanthamoeba</taxon>
    </lineage>
</organism>
<dbReference type="SUPFAM" id="SSF56808">
    <property type="entry name" value="Ribosomal protein L1"/>
    <property type="match status" value="1"/>
</dbReference>
<dbReference type="PROSITE" id="PS50181">
    <property type="entry name" value="FBOX"/>
    <property type="match status" value="1"/>
</dbReference>
<feature type="domain" description="F-box" evidence="1">
    <location>
        <begin position="3"/>
        <end position="49"/>
    </location>
</feature>
<dbReference type="Pfam" id="PF00687">
    <property type="entry name" value="Ribosomal_L1"/>
    <property type="match status" value="1"/>
</dbReference>
<dbReference type="VEuPathDB" id="AmoebaDB:ACA1_352480"/>
<evidence type="ECO:0000313" key="3">
    <source>
        <dbReference type="Proteomes" id="UP000011083"/>
    </source>
</evidence>
<sequence length="309" mass="35397">MESMIPLSLPAGLQLGIWTLLDRKSLCNASLVCRAWHALSSDNHLWKEMCRREITEVEWTPRALARNHKSWKRHFGVRLRAVDPLRAGLHRVVPQLLDDARHHGATTDTVALSIQLYYDPSEKRTIKAILPHAVRHMESSSSRATIGVIGPSQCLLLREQAKELGVDFFDLDHLRAFNKNWKQIKKWALRYERFYAHGDVIRYLPRILGSRVSYIGRFPKLLPTEMPLAQVLDEHRRTSVARFRLGHADMRVEQLRQNVEAFVAALAAKLPSWDGAGSIQLHATRGPSFAVYVTHHHRQACVSTDEPFF</sequence>
<proteinExistence type="predicted"/>
<dbReference type="InterPro" id="IPR023674">
    <property type="entry name" value="Ribosomal_uL1-like"/>
</dbReference>
<dbReference type="InterPro" id="IPR036047">
    <property type="entry name" value="F-box-like_dom_sf"/>
</dbReference>
<dbReference type="SUPFAM" id="SSF81383">
    <property type="entry name" value="F-box domain"/>
    <property type="match status" value="1"/>
</dbReference>